<dbReference type="PANTHER" id="PTHR36117">
    <property type="entry name" value="4-HYDROXYPHENYLACETATE 3-MONOOXYGENASE-RELATED"/>
    <property type="match status" value="1"/>
</dbReference>
<dbReference type="InterPro" id="IPR009100">
    <property type="entry name" value="AcylCoA_DH/oxidase_NM_dom_sf"/>
</dbReference>
<sequence length="506" mass="56890">MMDGKEYIESLKDGREVYLNGERIEDVTTHPAYQNSIRSVAQLYDAMHDPKTKDILTTKSDVGDFDTHKFFKASKSAEELLEARDAMAEWTKMSYGFMGRTPDYKAAFLGSLGPYYDFYEGFEENAKRWYKKGQEEVPFCNHTIVNPQIDRHKPLHENKDVFVRAVDEKDDGIIVSGAKMVGTSAALTNYNFVANYSPQDLGEGDQSHALIFFVPMNAPGVKVISRQSYEEAASKTGSPFDYPLSSRFDENDAIIVLDNVFIPWEDVLAYKNVEIANGFRPKTGWLNRYTFQGCTRFAVKLDFMVGLLLKSTEVAGTDNFRGVQARIGELISYRNMFWSISTSMALDPEDGPNGVKLPNSTYATAYRTFAPSVWPKVKNTFNEIVAGGLISLPSSANDFKNPELRPYIDQYYKGTGTTAEERVKLLKMVWDATGSEFGGRNELYEINYAGNNEGIRLDALKMAQNSGQADQYKAFVEQAMDDYNLDGWTNDTWVNASASKGSIPVF</sequence>
<dbReference type="Pfam" id="PF11794">
    <property type="entry name" value="HpaB_N"/>
    <property type="match status" value="1"/>
</dbReference>
<dbReference type="SUPFAM" id="SSF56645">
    <property type="entry name" value="Acyl-CoA dehydrogenase NM domain-like"/>
    <property type="match status" value="1"/>
</dbReference>
<feature type="domain" description="HpaB/PvcC/4-BUDH N-terminal" evidence="5">
    <location>
        <begin position="4"/>
        <end position="268"/>
    </location>
</feature>
<dbReference type="InterPro" id="IPR046373">
    <property type="entry name" value="Acyl-CoA_Oxase/DH_mid-dom_sf"/>
</dbReference>
<dbReference type="Pfam" id="PF03241">
    <property type="entry name" value="HpaB"/>
    <property type="match status" value="1"/>
</dbReference>
<organism evidence="6 7">
    <name type="scientific">Salinicoccus bachuensis</name>
    <dbReference type="NCBI Taxonomy" id="3136731"/>
    <lineage>
        <taxon>Bacteria</taxon>
        <taxon>Bacillati</taxon>
        <taxon>Bacillota</taxon>
        <taxon>Bacilli</taxon>
        <taxon>Bacillales</taxon>
        <taxon>Staphylococcaceae</taxon>
        <taxon>Salinicoccus</taxon>
    </lineage>
</organism>
<evidence type="ECO:0000256" key="2">
    <source>
        <dbReference type="ARBA" id="ARBA00022827"/>
    </source>
</evidence>
<evidence type="ECO:0000256" key="3">
    <source>
        <dbReference type="ARBA" id="ARBA00023002"/>
    </source>
</evidence>
<dbReference type="PIRSF" id="PIRSF000331">
    <property type="entry name" value="HpaA_HpaB"/>
    <property type="match status" value="1"/>
</dbReference>
<dbReference type="Gene3D" id="1.10.3140.10">
    <property type="entry name" value="4-hydroxybutyryl-coa dehydratase, domain 1"/>
    <property type="match status" value="1"/>
</dbReference>
<keyword evidence="3" id="KW-0560">Oxidoreductase</keyword>
<dbReference type="SUPFAM" id="SSF47203">
    <property type="entry name" value="Acyl-CoA dehydrogenase C-terminal domain-like"/>
    <property type="match status" value="1"/>
</dbReference>
<dbReference type="Proteomes" id="UP001455384">
    <property type="component" value="Chromosome"/>
</dbReference>
<evidence type="ECO:0000313" key="7">
    <source>
        <dbReference type="Proteomes" id="UP001455384"/>
    </source>
</evidence>
<dbReference type="InterPro" id="IPR024719">
    <property type="entry name" value="HpaB/PvcC/4-BUDH_C"/>
</dbReference>
<evidence type="ECO:0000256" key="1">
    <source>
        <dbReference type="ARBA" id="ARBA00022630"/>
    </source>
</evidence>
<reference evidence="7" key="1">
    <citation type="submission" date="2023-10" db="EMBL/GenBank/DDBJ databases">
        <title>Genome analysis and identification of Salinococcus sp. Bachu38 nov., a PGPR from the rhizosphere of Tamarix.</title>
        <authorList>
            <person name="Liang Z."/>
            <person name="Zhang X."/>
            <person name="Jia J."/>
            <person name="Chen X."/>
            <person name="Wang Y."/>
            <person name="Wang Q."/>
            <person name="Wang R."/>
        </authorList>
    </citation>
    <scope>NUCLEOTIDE SEQUENCE [LARGE SCALE GENOMIC DNA]</scope>
    <source>
        <strain evidence="7">Bachu38</strain>
    </source>
</reference>
<keyword evidence="7" id="KW-1185">Reference proteome</keyword>
<dbReference type="InterPro" id="IPR036250">
    <property type="entry name" value="AcylCo_DH-like_C"/>
</dbReference>
<dbReference type="PANTHER" id="PTHR36117:SF3">
    <property type="entry name" value="4-HYDROXYPHENYLACETATE 3-MONOOXYGENASE-RELATED"/>
    <property type="match status" value="1"/>
</dbReference>
<dbReference type="InterPro" id="IPR024677">
    <property type="entry name" value="HpaB/PvcC"/>
</dbReference>
<protein>
    <submittedName>
        <fullName evidence="6">4-hydroxyphenylacetate 3-hydroxylase family protein</fullName>
    </submittedName>
</protein>
<dbReference type="Gene3D" id="2.40.110.10">
    <property type="entry name" value="Butyryl-CoA Dehydrogenase, subunit A, domain 2"/>
    <property type="match status" value="1"/>
</dbReference>
<accession>A0ABZ3CJ41</accession>
<keyword evidence="1" id="KW-0285">Flavoprotein</keyword>
<evidence type="ECO:0000313" key="6">
    <source>
        <dbReference type="EMBL" id="WZX29377.1"/>
    </source>
</evidence>
<evidence type="ECO:0000259" key="5">
    <source>
        <dbReference type="Pfam" id="PF11794"/>
    </source>
</evidence>
<keyword evidence="2" id="KW-0274">FAD</keyword>
<dbReference type="InterPro" id="IPR004925">
    <property type="entry name" value="HpaB/PvcC/4-BUDH"/>
</dbReference>
<dbReference type="PIRSF" id="PIRSF500125">
    <property type="entry name" value="4_HPA_large"/>
    <property type="match status" value="1"/>
</dbReference>
<dbReference type="EMBL" id="CP138333">
    <property type="protein sequence ID" value="WZX29377.1"/>
    <property type="molecule type" value="Genomic_DNA"/>
</dbReference>
<dbReference type="Gene3D" id="1.20.140.10">
    <property type="entry name" value="Butyryl-CoA Dehydrogenase, subunit A, domain 3"/>
    <property type="match status" value="1"/>
</dbReference>
<name>A0ABZ3CJ41_9STAP</name>
<feature type="domain" description="HpaB/PvcC/4-BUDH C-terminal" evidence="4">
    <location>
        <begin position="276"/>
        <end position="476"/>
    </location>
</feature>
<gene>
    <name evidence="6" type="ORF">RQP18_12055</name>
</gene>
<dbReference type="RefSeq" id="WP_342387940.1">
    <property type="nucleotide sequence ID" value="NZ_CP138333.2"/>
</dbReference>
<evidence type="ECO:0000259" key="4">
    <source>
        <dbReference type="Pfam" id="PF03241"/>
    </source>
</evidence>
<dbReference type="InterPro" id="IPR024674">
    <property type="entry name" value="HpaB/PvcC/4-BUDH_N"/>
</dbReference>
<proteinExistence type="predicted"/>